<feature type="region of interest" description="Disordered" evidence="7">
    <location>
        <begin position="1"/>
        <end position="27"/>
    </location>
</feature>
<evidence type="ECO:0000256" key="4">
    <source>
        <dbReference type="ARBA" id="ARBA00035393"/>
    </source>
</evidence>
<proteinExistence type="inferred from homology"/>
<evidence type="ECO:0000256" key="5">
    <source>
        <dbReference type="ARBA" id="ARBA00048204"/>
    </source>
</evidence>
<keyword evidence="9" id="KW-1185">Reference proteome</keyword>
<accession>A0A9P3GPV8</accession>
<dbReference type="GO" id="GO:0006400">
    <property type="term" value="P:tRNA modification"/>
    <property type="evidence" value="ECO:0007669"/>
    <property type="project" value="TreeGrafter"/>
</dbReference>
<comment type="similarity">
    <text evidence="2 6">Belongs to the QNG1 protein family.</text>
</comment>
<keyword evidence="1 6" id="KW-0378">Hydrolase</keyword>
<dbReference type="AlphaFoldDB" id="A0A9P3GPV8"/>
<dbReference type="Proteomes" id="UP000703269">
    <property type="component" value="Unassembled WGS sequence"/>
</dbReference>
<evidence type="ECO:0000256" key="7">
    <source>
        <dbReference type="SAM" id="MobiDB-lite"/>
    </source>
</evidence>
<comment type="function">
    <text evidence="6">Catalyzes the hydrolysis of queuosine 5'-phosphate, releasing the nucleobase queuine (q). Is required for salvage of queuine from exogenous queuosine (Q) that is imported and then converted to queuosine 5'-phosphate intracellularly.</text>
</comment>
<reference evidence="8 9" key="1">
    <citation type="submission" date="2021-08" db="EMBL/GenBank/DDBJ databases">
        <title>Draft Genome Sequence of Phanerochaete sordida strain YK-624.</title>
        <authorList>
            <person name="Mori T."/>
            <person name="Dohra H."/>
            <person name="Suzuki T."/>
            <person name="Kawagishi H."/>
            <person name="Hirai H."/>
        </authorList>
    </citation>
    <scope>NUCLEOTIDE SEQUENCE [LARGE SCALE GENOMIC DNA]</scope>
    <source>
        <strain evidence="8 9">YK-624</strain>
    </source>
</reference>
<dbReference type="EMBL" id="BPQB01000098">
    <property type="protein sequence ID" value="GJE98991.1"/>
    <property type="molecule type" value="Genomic_DNA"/>
</dbReference>
<gene>
    <name evidence="8" type="ORF">PsYK624_152290</name>
</gene>
<evidence type="ECO:0000313" key="9">
    <source>
        <dbReference type="Proteomes" id="UP000703269"/>
    </source>
</evidence>
<dbReference type="PANTHER" id="PTHR21314">
    <property type="entry name" value="QUEUOSINE 5'-PHOSPHATE N-GLYCOSYLASE_HYDROLASE-RELATED"/>
    <property type="match status" value="1"/>
</dbReference>
<dbReference type="OrthoDB" id="416777at2759"/>
<sequence length="415" mass="46331">MTVLQAPSHDTADGKPDRDSAVIPEKPKLTMDMSNSINPVLQTSEHAYITTALVTIDDEAVEAAAQHINERLEIESYTPRTWRSHALHICPPEPYDPSLPETRRSLDWLFLIASLNFSFWSELEGTPRRYGVEWREGWGSEKMVVHTGYWSLVAAIDRALEEGIPITDPAFYASETQCPDSTLAHVFRAAPQSTEGLPLLVERIAILRQNGAILCKHFGGSFQGFYDAFAARTQREGTALQLVKTVAETFPSFQDSTVYAGQRVYFWKRAQILVAETWAAFYPPAAGAPHPLFPGAAGPAMHELTMFADYRVPQVLHHLGLLRYPPALADALRAHTPLAPGAREEVSIRAASIVAVERVRRAMRARRADTEEISSVLIDFYLWDLAKRIEGGTDAVQGVRTDEILPAHRTRSIWY</sequence>
<name>A0A9P3GPV8_9APHY</name>
<evidence type="ECO:0000256" key="1">
    <source>
        <dbReference type="ARBA" id="ARBA00022801"/>
    </source>
</evidence>
<evidence type="ECO:0000256" key="2">
    <source>
        <dbReference type="ARBA" id="ARBA00035119"/>
    </source>
</evidence>
<comment type="catalytic activity">
    <reaction evidence="5 6">
        <text>queuosine 5'-phosphate + H2O = queuine + D-ribose 5-phosphate</text>
        <dbReference type="Rhea" id="RHEA:75387"/>
        <dbReference type="ChEBI" id="CHEBI:15377"/>
        <dbReference type="ChEBI" id="CHEBI:17433"/>
        <dbReference type="ChEBI" id="CHEBI:78346"/>
        <dbReference type="ChEBI" id="CHEBI:194371"/>
    </reaction>
    <physiologicalReaction direction="left-to-right" evidence="5 6">
        <dbReference type="Rhea" id="RHEA:75388"/>
    </physiologicalReaction>
</comment>
<feature type="compositionally biased region" description="Basic and acidic residues" evidence="7">
    <location>
        <begin position="10"/>
        <end position="27"/>
    </location>
</feature>
<dbReference type="PANTHER" id="PTHR21314:SF0">
    <property type="entry name" value="QUEUOSINE 5'-PHOSPHATE N-GLYCOSYLASE_HYDROLASE"/>
    <property type="match status" value="1"/>
</dbReference>
<comment type="caution">
    <text evidence="8">The sequence shown here is derived from an EMBL/GenBank/DDBJ whole genome shotgun (WGS) entry which is preliminary data.</text>
</comment>
<evidence type="ECO:0000313" key="8">
    <source>
        <dbReference type="EMBL" id="GJE98991.1"/>
    </source>
</evidence>
<organism evidence="8 9">
    <name type="scientific">Phanerochaete sordida</name>
    <dbReference type="NCBI Taxonomy" id="48140"/>
    <lineage>
        <taxon>Eukaryota</taxon>
        <taxon>Fungi</taxon>
        <taxon>Dikarya</taxon>
        <taxon>Basidiomycota</taxon>
        <taxon>Agaricomycotina</taxon>
        <taxon>Agaricomycetes</taxon>
        <taxon>Polyporales</taxon>
        <taxon>Phanerochaetaceae</taxon>
        <taxon>Phanerochaete</taxon>
    </lineage>
</organism>
<evidence type="ECO:0000256" key="6">
    <source>
        <dbReference type="RuleBase" id="RU365002"/>
    </source>
</evidence>
<dbReference type="GO" id="GO:0016787">
    <property type="term" value="F:hydrolase activity"/>
    <property type="evidence" value="ECO:0007669"/>
    <property type="project" value="UniProtKB-KW"/>
</dbReference>
<protein>
    <recommendedName>
        <fullName evidence="3 6">Queuosine 5'-phosphate N-glycosylase/hydrolase</fullName>
        <ecNumber evidence="6">3.2.2.-</ecNumber>
    </recommendedName>
    <alternativeName>
        <fullName evidence="4 6">Queuosine-nucleotide N-glycosylase/hydrolase</fullName>
    </alternativeName>
</protein>
<evidence type="ECO:0000256" key="3">
    <source>
        <dbReference type="ARBA" id="ARBA00035306"/>
    </source>
</evidence>
<dbReference type="Pfam" id="PF10343">
    <property type="entry name" value="Q_salvage"/>
    <property type="match status" value="1"/>
</dbReference>
<dbReference type="EC" id="3.2.2.-" evidence="6"/>
<dbReference type="InterPro" id="IPR019438">
    <property type="entry name" value="Q_salvage"/>
</dbReference>